<sequence length="85" mass="9588">MFLDEKEVIVLEATERAKMVAQQDGHNFALGPICPLRFLMRLYPLSMGVIWRFLVSSASKFLQNLSNVQNISVTFSMVIIAISVL</sequence>
<evidence type="ECO:0000313" key="2">
    <source>
        <dbReference type="Proteomes" id="UP000010433"/>
    </source>
</evidence>
<dbReference type="EMBL" id="AMEP01000069">
    <property type="protein sequence ID" value="EKY01428.1"/>
    <property type="molecule type" value="Genomic_DNA"/>
</dbReference>
<dbReference type="Proteomes" id="UP000010433">
    <property type="component" value="Unassembled WGS sequence"/>
</dbReference>
<comment type="caution">
    <text evidence="1">The sequence shown here is derived from an EMBL/GenBank/DDBJ whole genome shotgun (WGS) entry which is preliminary data.</text>
</comment>
<dbReference type="AlphaFoldDB" id="L1NDI2"/>
<keyword evidence="2" id="KW-1185">Reference proteome</keyword>
<name>L1NDI2_9BACT</name>
<dbReference type="HOGENOM" id="CLU_2509957_0_0_10"/>
<proteinExistence type="predicted"/>
<organism evidence="1 2">
    <name type="scientific">Hoylesella saccharolytica F0055</name>
    <dbReference type="NCBI Taxonomy" id="1127699"/>
    <lineage>
        <taxon>Bacteria</taxon>
        <taxon>Pseudomonadati</taxon>
        <taxon>Bacteroidota</taxon>
        <taxon>Bacteroidia</taxon>
        <taxon>Bacteroidales</taxon>
        <taxon>Prevotellaceae</taxon>
        <taxon>Hoylesella</taxon>
    </lineage>
</organism>
<evidence type="ECO:0000313" key="1">
    <source>
        <dbReference type="EMBL" id="EKY01428.1"/>
    </source>
</evidence>
<protein>
    <submittedName>
        <fullName evidence="1">Uncharacterized protein</fullName>
    </submittedName>
</protein>
<reference evidence="1 2" key="1">
    <citation type="submission" date="2012-05" db="EMBL/GenBank/DDBJ databases">
        <authorList>
            <person name="Weinstock G."/>
            <person name="Sodergren E."/>
            <person name="Lobos E.A."/>
            <person name="Fulton L."/>
            <person name="Fulton R."/>
            <person name="Courtney L."/>
            <person name="Fronick C."/>
            <person name="O'Laughlin M."/>
            <person name="Godfrey J."/>
            <person name="Wilson R.M."/>
            <person name="Miner T."/>
            <person name="Farmer C."/>
            <person name="Delehaunty K."/>
            <person name="Cordes M."/>
            <person name="Minx P."/>
            <person name="Tomlinson C."/>
            <person name="Chen J."/>
            <person name="Wollam A."/>
            <person name="Pepin K.H."/>
            <person name="Bhonagiri V."/>
            <person name="Zhang X."/>
            <person name="Suruliraj S."/>
            <person name="Warren W."/>
            <person name="Mitreva M."/>
            <person name="Mardis E.R."/>
            <person name="Wilson R.K."/>
        </authorList>
    </citation>
    <scope>NUCLEOTIDE SEQUENCE [LARGE SCALE GENOMIC DNA]</scope>
    <source>
        <strain evidence="1 2">F0055</strain>
    </source>
</reference>
<accession>L1NDI2</accession>
<gene>
    <name evidence="1" type="ORF">HMPREF9151_01040</name>
</gene>